<dbReference type="AlphaFoldDB" id="A0A918IFH5"/>
<protein>
    <submittedName>
        <fullName evidence="2">Uncharacterized protein</fullName>
    </submittedName>
</protein>
<name>A0A918IFH5_9ACTN</name>
<feature type="compositionally biased region" description="Polar residues" evidence="1">
    <location>
        <begin position="40"/>
        <end position="56"/>
    </location>
</feature>
<accession>A0A918IFH5</accession>
<evidence type="ECO:0000313" key="3">
    <source>
        <dbReference type="Proteomes" id="UP000618795"/>
    </source>
</evidence>
<organism evidence="2 3">
    <name type="scientific">Streptomyces filipinensis</name>
    <dbReference type="NCBI Taxonomy" id="66887"/>
    <lineage>
        <taxon>Bacteria</taxon>
        <taxon>Bacillati</taxon>
        <taxon>Actinomycetota</taxon>
        <taxon>Actinomycetes</taxon>
        <taxon>Kitasatosporales</taxon>
        <taxon>Streptomycetaceae</taxon>
        <taxon>Streptomyces</taxon>
    </lineage>
</organism>
<proteinExistence type="predicted"/>
<reference evidence="2" key="1">
    <citation type="journal article" date="2014" name="Int. J. Syst. Evol. Microbiol.">
        <title>Complete genome sequence of Corynebacterium casei LMG S-19264T (=DSM 44701T), isolated from a smear-ripened cheese.</title>
        <authorList>
            <consortium name="US DOE Joint Genome Institute (JGI-PGF)"/>
            <person name="Walter F."/>
            <person name="Albersmeier A."/>
            <person name="Kalinowski J."/>
            <person name="Ruckert C."/>
        </authorList>
    </citation>
    <scope>NUCLEOTIDE SEQUENCE</scope>
    <source>
        <strain evidence="2">JCM 4369</strain>
    </source>
</reference>
<sequence>MTTFGAGVTTTTFEGRYDGQRVPTSFGVAFWATGDASGLPQAQRTRGTPWPSTSTAVPAWSTDW</sequence>
<keyword evidence="3" id="KW-1185">Reference proteome</keyword>
<gene>
    <name evidence="2" type="ORF">GCM10010260_47240</name>
</gene>
<evidence type="ECO:0000313" key="2">
    <source>
        <dbReference type="EMBL" id="GGV04665.1"/>
    </source>
</evidence>
<feature type="region of interest" description="Disordered" evidence="1">
    <location>
        <begin position="39"/>
        <end position="64"/>
    </location>
</feature>
<dbReference type="EMBL" id="BMTD01000010">
    <property type="protein sequence ID" value="GGV04665.1"/>
    <property type="molecule type" value="Genomic_DNA"/>
</dbReference>
<reference evidence="2" key="2">
    <citation type="submission" date="2020-09" db="EMBL/GenBank/DDBJ databases">
        <authorList>
            <person name="Sun Q."/>
            <person name="Ohkuma M."/>
        </authorList>
    </citation>
    <scope>NUCLEOTIDE SEQUENCE</scope>
    <source>
        <strain evidence="2">JCM 4369</strain>
    </source>
</reference>
<dbReference type="Proteomes" id="UP000618795">
    <property type="component" value="Unassembled WGS sequence"/>
</dbReference>
<evidence type="ECO:0000256" key="1">
    <source>
        <dbReference type="SAM" id="MobiDB-lite"/>
    </source>
</evidence>
<comment type="caution">
    <text evidence="2">The sequence shown here is derived from an EMBL/GenBank/DDBJ whole genome shotgun (WGS) entry which is preliminary data.</text>
</comment>